<dbReference type="Proteomes" id="UP001057474">
    <property type="component" value="Chromosome"/>
</dbReference>
<keyword evidence="3 6" id="KW-0812">Transmembrane</keyword>
<evidence type="ECO:0000256" key="1">
    <source>
        <dbReference type="ARBA" id="ARBA00004651"/>
    </source>
</evidence>
<proteinExistence type="predicted"/>
<dbReference type="NCBIfam" id="TIGR00374">
    <property type="entry name" value="flippase-like domain"/>
    <property type="match status" value="1"/>
</dbReference>
<feature type="transmembrane region" description="Helical" evidence="6">
    <location>
        <begin position="45"/>
        <end position="64"/>
    </location>
</feature>
<evidence type="ECO:0000256" key="2">
    <source>
        <dbReference type="ARBA" id="ARBA00022475"/>
    </source>
</evidence>
<dbReference type="EMBL" id="CP071527">
    <property type="protein sequence ID" value="USQ13615.1"/>
    <property type="molecule type" value="Genomic_DNA"/>
</dbReference>
<feature type="transmembrane region" description="Helical" evidence="6">
    <location>
        <begin position="12"/>
        <end position="33"/>
    </location>
</feature>
<keyword evidence="4 6" id="KW-1133">Transmembrane helix</keyword>
<keyword evidence="5 6" id="KW-0472">Membrane</keyword>
<sequence length="323" mass="35973">MGDSPINLKKILPLSGFVLAPLFLFYTCWHMDWNEFISILKNIETKWALAMMFALLASMFLRSLRWQIIAALPWSDTGNVWKASCAGYFGSAVYPAKAGEVLKIVRIQQLTGIRGGEAVVSALFDRMIDAATLFLLLVIMVGTKSGYFNISPTTEIAVSGFAVLVTGGILYCIGGHRLEVFFQWIASKNKVGNWLCKMYQEFLVGMQLLKLKRFIVPCLILQIIITFLDVFACWLLFYALGWTELPIIAAVTVLVYLAAVFCVPATPGYIGVYQIAAIFALASFGINKSEAVVYGTVFQIIAFLLAVGVEMERKLNQFLLKFF</sequence>
<accession>A0ABY4Y7R8</accession>
<evidence type="ECO:0000313" key="8">
    <source>
        <dbReference type="Proteomes" id="UP001057474"/>
    </source>
</evidence>
<keyword evidence="2" id="KW-1003">Cell membrane</keyword>
<gene>
    <name evidence="7" type="ORF">J2N86_13170</name>
</gene>
<feature type="transmembrane region" description="Helical" evidence="6">
    <location>
        <begin position="156"/>
        <end position="174"/>
    </location>
</feature>
<dbReference type="Pfam" id="PF03706">
    <property type="entry name" value="LPG_synthase_TM"/>
    <property type="match status" value="1"/>
</dbReference>
<evidence type="ECO:0000256" key="5">
    <source>
        <dbReference type="ARBA" id="ARBA00023136"/>
    </source>
</evidence>
<feature type="transmembrane region" description="Helical" evidence="6">
    <location>
        <begin position="292"/>
        <end position="311"/>
    </location>
</feature>
<feature type="transmembrane region" description="Helical" evidence="6">
    <location>
        <begin position="130"/>
        <end position="150"/>
    </location>
</feature>
<organism evidence="7 8">
    <name type="scientific">Legionella lytica</name>
    <dbReference type="NCBI Taxonomy" id="96232"/>
    <lineage>
        <taxon>Bacteria</taxon>
        <taxon>Pseudomonadati</taxon>
        <taxon>Pseudomonadota</taxon>
        <taxon>Gammaproteobacteria</taxon>
        <taxon>Legionellales</taxon>
        <taxon>Legionellaceae</taxon>
        <taxon>Legionella</taxon>
    </lineage>
</organism>
<evidence type="ECO:0000256" key="6">
    <source>
        <dbReference type="SAM" id="Phobius"/>
    </source>
</evidence>
<evidence type="ECO:0000256" key="3">
    <source>
        <dbReference type="ARBA" id="ARBA00022692"/>
    </source>
</evidence>
<keyword evidence="8" id="KW-1185">Reference proteome</keyword>
<dbReference type="PANTHER" id="PTHR39087">
    <property type="entry name" value="UPF0104 MEMBRANE PROTEIN MJ1595"/>
    <property type="match status" value="1"/>
</dbReference>
<dbReference type="PANTHER" id="PTHR39087:SF2">
    <property type="entry name" value="UPF0104 MEMBRANE PROTEIN MJ1595"/>
    <property type="match status" value="1"/>
</dbReference>
<name>A0ABY4Y7R8_9GAMM</name>
<feature type="transmembrane region" description="Helical" evidence="6">
    <location>
        <begin position="214"/>
        <end position="239"/>
    </location>
</feature>
<reference evidence="7" key="1">
    <citation type="submission" date="2021-03" db="EMBL/GenBank/DDBJ databases">
        <title>Legionella lytica PCM 2298.</title>
        <authorList>
            <person name="Koper P."/>
        </authorList>
    </citation>
    <scope>NUCLEOTIDE SEQUENCE</scope>
    <source>
        <strain evidence="7">PCM 2298</strain>
    </source>
</reference>
<dbReference type="InterPro" id="IPR022791">
    <property type="entry name" value="L-PG_synthase/AglD"/>
</dbReference>
<comment type="subcellular location">
    <subcellularLocation>
        <location evidence="1">Cell membrane</location>
        <topology evidence="1">Multi-pass membrane protein</topology>
    </subcellularLocation>
</comment>
<evidence type="ECO:0000313" key="7">
    <source>
        <dbReference type="EMBL" id="USQ13615.1"/>
    </source>
</evidence>
<protein>
    <submittedName>
        <fullName evidence="7">Flippase-like domain-containing protein</fullName>
    </submittedName>
</protein>
<evidence type="ECO:0000256" key="4">
    <source>
        <dbReference type="ARBA" id="ARBA00022989"/>
    </source>
</evidence>